<evidence type="ECO:0000256" key="4">
    <source>
        <dbReference type="ARBA" id="ARBA00022840"/>
    </source>
</evidence>
<evidence type="ECO:0000256" key="3">
    <source>
        <dbReference type="ARBA" id="ARBA00022741"/>
    </source>
</evidence>
<protein>
    <submittedName>
        <fullName evidence="6">ABC transporter family protein</fullName>
    </submittedName>
</protein>
<name>A0A256G8A7_9HYPH</name>
<dbReference type="PANTHER" id="PTHR45772:SF2">
    <property type="entry name" value="ABC TRANSPORTER ATP-BINDING PROTEIN"/>
    <property type="match status" value="1"/>
</dbReference>
<dbReference type="InterPro" id="IPR027417">
    <property type="entry name" value="P-loop_NTPase"/>
</dbReference>
<dbReference type="RefSeq" id="WP_094504911.1">
    <property type="nucleotide sequence ID" value="NZ_JBHEEK010000028.1"/>
</dbReference>
<dbReference type="Pfam" id="PF00005">
    <property type="entry name" value="ABC_tran"/>
    <property type="match status" value="1"/>
</dbReference>
<evidence type="ECO:0000256" key="2">
    <source>
        <dbReference type="ARBA" id="ARBA00022448"/>
    </source>
</evidence>
<dbReference type="Pfam" id="PF12399">
    <property type="entry name" value="BCA_ABC_TP_C"/>
    <property type="match status" value="1"/>
</dbReference>
<evidence type="ECO:0000313" key="7">
    <source>
        <dbReference type="Proteomes" id="UP000215590"/>
    </source>
</evidence>
<keyword evidence="7" id="KW-1185">Reference proteome</keyword>
<proteinExistence type="predicted"/>
<dbReference type="CDD" id="cd03219">
    <property type="entry name" value="ABC_Mj1267_LivG_branched"/>
    <property type="match status" value="1"/>
</dbReference>
<dbReference type="GO" id="GO:0005886">
    <property type="term" value="C:plasma membrane"/>
    <property type="evidence" value="ECO:0007669"/>
    <property type="project" value="UniProtKB-SubCell"/>
</dbReference>
<dbReference type="SUPFAM" id="SSF52540">
    <property type="entry name" value="P-loop containing nucleoside triphosphate hydrolases"/>
    <property type="match status" value="1"/>
</dbReference>
<gene>
    <name evidence="6" type="ORF">CEV31_0042</name>
</gene>
<keyword evidence="2" id="KW-0813">Transport</keyword>
<reference evidence="6 7" key="1">
    <citation type="submission" date="2017-07" db="EMBL/GenBank/DDBJ databases">
        <title>Phylogenetic study on the rhizospheric bacterium Ochrobactrum sp. A44.</title>
        <authorList>
            <person name="Krzyzanowska D.M."/>
            <person name="Ossowicki A."/>
            <person name="Rajewska M."/>
            <person name="Maciag T."/>
            <person name="Kaczynski Z."/>
            <person name="Czerwicka M."/>
            <person name="Jafra S."/>
        </authorList>
    </citation>
    <scope>NUCLEOTIDE SEQUENCE [LARGE SCALE GENOMIC DNA]</scope>
    <source>
        <strain evidence="6 7">DSM 7216</strain>
    </source>
</reference>
<keyword evidence="4" id="KW-0067">ATP-binding</keyword>
<dbReference type="PANTHER" id="PTHR45772">
    <property type="entry name" value="CONSERVED COMPONENT OF ABC TRANSPORTER FOR NATURAL AMINO ACIDS-RELATED"/>
    <property type="match status" value="1"/>
</dbReference>
<dbReference type="InterPro" id="IPR003593">
    <property type="entry name" value="AAA+_ATPase"/>
</dbReference>
<dbReference type="GO" id="GO:0016887">
    <property type="term" value="F:ATP hydrolysis activity"/>
    <property type="evidence" value="ECO:0007669"/>
    <property type="project" value="InterPro"/>
</dbReference>
<dbReference type="Proteomes" id="UP000215590">
    <property type="component" value="Unassembled WGS sequence"/>
</dbReference>
<evidence type="ECO:0000313" key="6">
    <source>
        <dbReference type="EMBL" id="OYR23333.1"/>
    </source>
</evidence>
<dbReference type="EMBL" id="NNRJ01000001">
    <property type="protein sequence ID" value="OYR23333.1"/>
    <property type="molecule type" value="Genomic_DNA"/>
</dbReference>
<keyword evidence="3" id="KW-0547">Nucleotide-binding</keyword>
<evidence type="ECO:0000259" key="5">
    <source>
        <dbReference type="PROSITE" id="PS50893"/>
    </source>
</evidence>
<evidence type="ECO:0000256" key="1">
    <source>
        <dbReference type="ARBA" id="ARBA00004533"/>
    </source>
</evidence>
<accession>A0A256G8A7</accession>
<dbReference type="PROSITE" id="PS50893">
    <property type="entry name" value="ABC_TRANSPORTER_2"/>
    <property type="match status" value="1"/>
</dbReference>
<dbReference type="OrthoDB" id="9806149at2"/>
<dbReference type="AlphaFoldDB" id="A0A256G8A7"/>
<dbReference type="GO" id="GO:0005524">
    <property type="term" value="F:ATP binding"/>
    <property type="evidence" value="ECO:0007669"/>
    <property type="project" value="UniProtKB-KW"/>
</dbReference>
<dbReference type="InterPro" id="IPR003439">
    <property type="entry name" value="ABC_transporter-like_ATP-bd"/>
</dbReference>
<feature type="domain" description="ABC transporter" evidence="5">
    <location>
        <begin position="4"/>
        <end position="245"/>
    </location>
</feature>
<dbReference type="Gene3D" id="3.40.50.300">
    <property type="entry name" value="P-loop containing nucleotide triphosphate hydrolases"/>
    <property type="match status" value="1"/>
</dbReference>
<organism evidence="6 7">
    <name type="scientific">Brucella thiophenivorans</name>
    <dbReference type="NCBI Taxonomy" id="571255"/>
    <lineage>
        <taxon>Bacteria</taxon>
        <taxon>Pseudomonadati</taxon>
        <taxon>Pseudomonadota</taxon>
        <taxon>Alphaproteobacteria</taxon>
        <taxon>Hyphomicrobiales</taxon>
        <taxon>Brucellaceae</taxon>
        <taxon>Brucella/Ochrobactrum group</taxon>
        <taxon>Brucella</taxon>
    </lineage>
</organism>
<dbReference type="SMART" id="SM00382">
    <property type="entry name" value="AAA"/>
    <property type="match status" value="1"/>
</dbReference>
<dbReference type="InterPro" id="IPR032823">
    <property type="entry name" value="BCA_ABC_TP_C"/>
</dbReference>
<sequence>MAQLSIRNLKKQFGALQIIQGFDLEVEAGARHAIVGPNGAGKTTLFNMISGWLKPTSGSISLDQRDLAGLTPEQVNRAGLARSFQKNALFEGLTVFENLRLAVQAGTPHRFNLIRSASSFRAMRTKAEEVAVRMRLRDALNREVRTLSYGQKRQLEVGIALACSPKALLLDEPAAGTSPAERLLLIDTLRALPKDITLVLVEHDMDVVFGVCEQVTVLNYGVAVATGSPDQIRQNPDVRAAYLGESASYHGANL</sequence>
<dbReference type="InterPro" id="IPR051120">
    <property type="entry name" value="ABC_AA/LPS_Transport"/>
</dbReference>
<comment type="subcellular location">
    <subcellularLocation>
        <location evidence="1">Cell inner membrane</location>
    </subcellularLocation>
</comment>
<comment type="caution">
    <text evidence="6">The sequence shown here is derived from an EMBL/GenBank/DDBJ whole genome shotgun (WGS) entry which is preliminary data.</text>
</comment>